<evidence type="ECO:0000313" key="1">
    <source>
        <dbReference type="EMBL" id="GBL89799.1"/>
    </source>
</evidence>
<sequence>MFVANDASHFPWSHGNIHAVVHFTPGAVKHVRSHCYAFVSHKHDLHAAILNLLKLFHGSSFHCEVSRILSYASFVCNSERNVRIESASHYGLQHESCPRD</sequence>
<dbReference type="Proteomes" id="UP000499080">
    <property type="component" value="Unassembled WGS sequence"/>
</dbReference>
<organism evidence="1 2">
    <name type="scientific">Araneus ventricosus</name>
    <name type="common">Orbweaver spider</name>
    <name type="synonym">Epeira ventricosa</name>
    <dbReference type="NCBI Taxonomy" id="182803"/>
    <lineage>
        <taxon>Eukaryota</taxon>
        <taxon>Metazoa</taxon>
        <taxon>Ecdysozoa</taxon>
        <taxon>Arthropoda</taxon>
        <taxon>Chelicerata</taxon>
        <taxon>Arachnida</taxon>
        <taxon>Araneae</taxon>
        <taxon>Araneomorphae</taxon>
        <taxon>Entelegynae</taxon>
        <taxon>Araneoidea</taxon>
        <taxon>Araneidae</taxon>
        <taxon>Araneus</taxon>
    </lineage>
</organism>
<dbReference type="EMBL" id="BGPR01000067">
    <property type="protein sequence ID" value="GBL89799.1"/>
    <property type="molecule type" value="Genomic_DNA"/>
</dbReference>
<keyword evidence="2" id="KW-1185">Reference proteome</keyword>
<reference evidence="1 2" key="1">
    <citation type="journal article" date="2019" name="Sci. Rep.">
        <title>Orb-weaving spider Araneus ventricosus genome elucidates the spidroin gene catalogue.</title>
        <authorList>
            <person name="Kono N."/>
            <person name="Nakamura H."/>
            <person name="Ohtoshi R."/>
            <person name="Moran D.A.P."/>
            <person name="Shinohara A."/>
            <person name="Yoshida Y."/>
            <person name="Fujiwara M."/>
            <person name="Mori M."/>
            <person name="Tomita M."/>
            <person name="Arakawa K."/>
        </authorList>
    </citation>
    <scope>NUCLEOTIDE SEQUENCE [LARGE SCALE GENOMIC DNA]</scope>
</reference>
<proteinExistence type="predicted"/>
<evidence type="ECO:0000313" key="2">
    <source>
        <dbReference type="Proteomes" id="UP000499080"/>
    </source>
</evidence>
<gene>
    <name evidence="1" type="ORF">AVEN_179582_1</name>
</gene>
<comment type="caution">
    <text evidence="1">The sequence shown here is derived from an EMBL/GenBank/DDBJ whole genome shotgun (WGS) entry which is preliminary data.</text>
</comment>
<dbReference type="AlphaFoldDB" id="A0A4Y2BE48"/>
<accession>A0A4Y2BE48</accession>
<protein>
    <submittedName>
        <fullName evidence="1">Uncharacterized protein</fullName>
    </submittedName>
</protein>
<name>A0A4Y2BE48_ARAVE</name>